<dbReference type="InterPro" id="IPR016161">
    <property type="entry name" value="Ald_DH/histidinol_DH"/>
</dbReference>
<evidence type="ECO:0000313" key="8">
    <source>
        <dbReference type="Proteomes" id="UP001180845"/>
    </source>
</evidence>
<evidence type="ECO:0000313" key="7">
    <source>
        <dbReference type="EMBL" id="MDR7301603.1"/>
    </source>
</evidence>
<dbReference type="GO" id="GO:0004029">
    <property type="term" value="F:aldehyde dehydrogenase (NAD+) activity"/>
    <property type="evidence" value="ECO:0007669"/>
    <property type="project" value="UniProtKB-EC"/>
</dbReference>
<dbReference type="RefSeq" id="WP_310272384.1">
    <property type="nucleotide sequence ID" value="NZ_JAVDXW010000001.1"/>
</dbReference>
<feature type="domain" description="Aldehyde dehydrogenase" evidence="6">
    <location>
        <begin position="24"/>
        <end position="484"/>
    </location>
</feature>
<feature type="region of interest" description="Disordered" evidence="5">
    <location>
        <begin position="1"/>
        <end position="39"/>
    </location>
</feature>
<dbReference type="EMBL" id="JAVDXW010000001">
    <property type="protein sequence ID" value="MDR7301603.1"/>
    <property type="molecule type" value="Genomic_DNA"/>
</dbReference>
<evidence type="ECO:0000256" key="5">
    <source>
        <dbReference type="SAM" id="MobiDB-lite"/>
    </source>
</evidence>
<keyword evidence="2 4" id="KW-0560">Oxidoreductase</keyword>
<evidence type="ECO:0000256" key="1">
    <source>
        <dbReference type="ARBA" id="ARBA00009986"/>
    </source>
</evidence>
<evidence type="ECO:0000256" key="2">
    <source>
        <dbReference type="ARBA" id="ARBA00023002"/>
    </source>
</evidence>
<dbReference type="PROSITE" id="PS00687">
    <property type="entry name" value="ALDEHYDE_DEHYDR_GLU"/>
    <property type="match status" value="1"/>
</dbReference>
<proteinExistence type="inferred from homology"/>
<comment type="caution">
    <text evidence="7">The sequence shown here is derived from an EMBL/GenBank/DDBJ whole genome shotgun (WGS) entry which is preliminary data.</text>
</comment>
<feature type="compositionally biased region" description="Polar residues" evidence="5">
    <location>
        <begin position="29"/>
        <end position="38"/>
    </location>
</feature>
<evidence type="ECO:0000256" key="4">
    <source>
        <dbReference type="RuleBase" id="RU003345"/>
    </source>
</evidence>
<dbReference type="InterPro" id="IPR016163">
    <property type="entry name" value="Ald_DH_C"/>
</dbReference>
<name>A0AAE4CPD5_9ACTN</name>
<keyword evidence="8" id="KW-1185">Reference proteome</keyword>
<dbReference type="Gene3D" id="3.40.605.10">
    <property type="entry name" value="Aldehyde Dehydrogenase, Chain A, domain 1"/>
    <property type="match status" value="1"/>
</dbReference>
<dbReference type="EC" id="1.2.1.3" evidence="7"/>
<dbReference type="AlphaFoldDB" id="A0AAE4CPD5"/>
<reference evidence="7" key="1">
    <citation type="submission" date="2023-07" db="EMBL/GenBank/DDBJ databases">
        <title>Sequencing the genomes of 1000 actinobacteria strains.</title>
        <authorList>
            <person name="Klenk H.-P."/>
        </authorList>
    </citation>
    <scope>NUCLEOTIDE SEQUENCE</scope>
    <source>
        <strain evidence="7">DSM 45977</strain>
    </source>
</reference>
<dbReference type="PANTHER" id="PTHR42804">
    <property type="entry name" value="ALDEHYDE DEHYDROGENASE"/>
    <property type="match status" value="1"/>
</dbReference>
<evidence type="ECO:0000259" key="6">
    <source>
        <dbReference type="Pfam" id="PF00171"/>
    </source>
</evidence>
<dbReference type="Proteomes" id="UP001180845">
    <property type="component" value="Unassembled WGS sequence"/>
</dbReference>
<protein>
    <submittedName>
        <fullName evidence="7">Aldehyde dehydrogenase (NAD+)</fullName>
        <ecNumber evidence="7">1.2.1.3</ecNumber>
    </submittedName>
</protein>
<dbReference type="SUPFAM" id="SSF53720">
    <property type="entry name" value="ALDH-like"/>
    <property type="match status" value="1"/>
</dbReference>
<dbReference type="Pfam" id="PF00171">
    <property type="entry name" value="Aldedh"/>
    <property type="match status" value="1"/>
</dbReference>
<dbReference type="InterPro" id="IPR015590">
    <property type="entry name" value="Aldehyde_DH_dom"/>
</dbReference>
<dbReference type="Gene3D" id="3.40.309.10">
    <property type="entry name" value="Aldehyde Dehydrogenase, Chain A, domain 2"/>
    <property type="match status" value="1"/>
</dbReference>
<dbReference type="InterPro" id="IPR029510">
    <property type="entry name" value="Ald_DH_CS_GLU"/>
</dbReference>
<dbReference type="FunFam" id="3.40.605.10:FF:000007">
    <property type="entry name" value="NAD/NADP-dependent betaine aldehyde dehydrogenase"/>
    <property type="match status" value="1"/>
</dbReference>
<dbReference type="PANTHER" id="PTHR42804:SF1">
    <property type="entry name" value="ALDEHYDE DEHYDROGENASE-RELATED"/>
    <property type="match status" value="1"/>
</dbReference>
<comment type="similarity">
    <text evidence="1 4">Belongs to the aldehyde dehydrogenase family.</text>
</comment>
<evidence type="ECO:0000256" key="3">
    <source>
        <dbReference type="PROSITE-ProRule" id="PRU10007"/>
    </source>
</evidence>
<accession>A0AAE4CPD5</accession>
<dbReference type="InterPro" id="IPR016162">
    <property type="entry name" value="Ald_DH_N"/>
</dbReference>
<gene>
    <name evidence="7" type="ORF">JOF55_001784</name>
</gene>
<organism evidence="7 8">
    <name type="scientific">Haloactinomyces albus</name>
    <dbReference type="NCBI Taxonomy" id="1352928"/>
    <lineage>
        <taxon>Bacteria</taxon>
        <taxon>Bacillati</taxon>
        <taxon>Actinomycetota</taxon>
        <taxon>Actinomycetes</taxon>
        <taxon>Actinopolysporales</taxon>
        <taxon>Actinopolysporaceae</taxon>
        <taxon>Haloactinomyces</taxon>
    </lineage>
</organism>
<sequence>MSIDQAERGTQPTLRRELFIGGSWRPSADGSTTGLTDPTTEKAFGAAAVASPTDVDAAVRAARTAFDEGPWPRLTIVERAEYLRRFADALADDIEPIAQLVMRETGLPRADSLGGTKAMITVLRYYADLADTVTLEERRVGRTGVSTLIEKRPVGVVAQIVPWNSPIVMAAFNLPAALLAGCTVVLKPSELTPLSAGYLADAAVRIGLPAGVLNVVTGPPASSEALVRHPAVNKVAFTGSTTTGRLIAEAAAPGLKHVSLELGGKAAALVLDDAPLARIVDTMVPAMMFNNGQMCLQPSRLLVPRHRQQEITDALAARFAEVVVGAPWDPDTEVGPLISRGQHDKVMGLLASAVDEGGRFVVGGGRPKDLDTGYFVEPTIITDVGPRSRVATEEIFAPVLVVIAYDDEEEAIAIVNDTEFGLNDAVYSADPDRALAMARRMDSGSVNINNGQYLDVAVPFGGVKQSGYGVELGPEGLEAYFHHRVIYLDAEPFHGLG</sequence>
<feature type="active site" evidence="3">
    <location>
        <position position="261"/>
    </location>
</feature>